<accession>A0A0K1EEE9</accession>
<keyword evidence="4" id="KW-1185">Reference proteome</keyword>
<feature type="region of interest" description="Disordered" evidence="1">
    <location>
        <begin position="40"/>
        <end position="83"/>
    </location>
</feature>
<evidence type="ECO:0000256" key="2">
    <source>
        <dbReference type="SAM" id="SignalP"/>
    </source>
</evidence>
<dbReference type="OrthoDB" id="5509722at2"/>
<evidence type="ECO:0008006" key="5">
    <source>
        <dbReference type="Google" id="ProtNLM"/>
    </source>
</evidence>
<gene>
    <name evidence="3" type="ORF">CMC5_033930</name>
</gene>
<reference evidence="3 4" key="1">
    <citation type="submission" date="2015-07" db="EMBL/GenBank/DDBJ databases">
        <title>Genome analysis of myxobacterium Chondromyces crocatus Cm c5 reveals a high potential for natural compound synthesis and the genetic basis for the loss of fruiting body formation.</title>
        <authorList>
            <person name="Zaburannyi N."/>
            <person name="Bunk B."/>
            <person name="Maier J."/>
            <person name="Overmann J."/>
            <person name="Mueller R."/>
        </authorList>
    </citation>
    <scope>NUCLEOTIDE SEQUENCE [LARGE SCALE GENOMIC DNA]</scope>
    <source>
        <strain evidence="3 4">Cm c5</strain>
    </source>
</reference>
<dbReference type="STRING" id="52.CMC5_033930"/>
<dbReference type="NCBIfam" id="NF038133">
    <property type="entry name" value="choice_anch_L"/>
    <property type="match status" value="1"/>
</dbReference>
<evidence type="ECO:0000313" key="4">
    <source>
        <dbReference type="Proteomes" id="UP000067626"/>
    </source>
</evidence>
<dbReference type="KEGG" id="ccro:CMC5_033930"/>
<evidence type="ECO:0000256" key="1">
    <source>
        <dbReference type="SAM" id="MobiDB-lite"/>
    </source>
</evidence>
<dbReference type="InterPro" id="IPR049804">
    <property type="entry name" value="Choice_anch_L"/>
</dbReference>
<feature type="compositionally biased region" description="Gly residues" evidence="1">
    <location>
        <begin position="40"/>
        <end position="52"/>
    </location>
</feature>
<dbReference type="Pfam" id="PF11617">
    <property type="entry name" value="Cu-binding_MopE"/>
    <property type="match status" value="1"/>
</dbReference>
<protein>
    <recommendedName>
        <fullName evidence="5">Cell division protein FtsH</fullName>
    </recommendedName>
</protein>
<feature type="compositionally biased region" description="Polar residues" evidence="1">
    <location>
        <begin position="204"/>
        <end position="215"/>
    </location>
</feature>
<organism evidence="3 4">
    <name type="scientific">Chondromyces crocatus</name>
    <dbReference type="NCBI Taxonomy" id="52"/>
    <lineage>
        <taxon>Bacteria</taxon>
        <taxon>Pseudomonadati</taxon>
        <taxon>Myxococcota</taxon>
        <taxon>Polyangia</taxon>
        <taxon>Polyangiales</taxon>
        <taxon>Polyangiaceae</taxon>
        <taxon>Chondromyces</taxon>
    </lineage>
</organism>
<dbReference type="AlphaFoldDB" id="A0A0K1EEE9"/>
<dbReference type="PROSITE" id="PS51257">
    <property type="entry name" value="PROKAR_LIPOPROTEIN"/>
    <property type="match status" value="1"/>
</dbReference>
<dbReference type="Proteomes" id="UP000067626">
    <property type="component" value="Chromosome"/>
</dbReference>
<proteinExistence type="predicted"/>
<keyword evidence="2" id="KW-0732">Signal</keyword>
<dbReference type="RefSeq" id="WP_050431369.1">
    <property type="nucleotide sequence ID" value="NZ_CP012159.1"/>
</dbReference>
<dbReference type="InterPro" id="IPR021655">
    <property type="entry name" value="Put_metal-bd"/>
</dbReference>
<feature type="region of interest" description="Disordered" evidence="1">
    <location>
        <begin position="204"/>
        <end position="235"/>
    </location>
</feature>
<sequence length="416" mass="42879">MRISPSGRFALTSLLISAGCAAFVACSAVGGDNGFGPSGGNPSGAGGGGTGGDDINLTSGAGGSAGGPLTSEPSCVGVDPNIDNDGDGWTGAAGDCNDCTAQMNPGAMDYPGNNIDEDCNGFVDDNPTSCDTGLPLTGDARTGARAMGFCKEAVGQSWGLLDAQWVTSDGQPRNSTSFNLGYGILSGFGPTVQPQEGQRLLALSSGTARQPSDNGYRSPMGYDKGYSTPAPPGYPKESPACPGVVTGTPYDSAALRVVVRTPTNSKSLRFKLNFYTYEFPEYVCDEYNDFFVAMLTPQLANTPDANISFDGQGNTISVNAGFLQVCHPQFAGGRNFPCPLGPGQLAGTGFDFVNNSAATGWLQTTAPIENPGQEITLLFTIWDSGDGVLDSTVLLDDFAFEAVPADTETQPVPPPQ</sequence>
<feature type="chain" id="PRO_5005459296" description="Cell division protein FtsH" evidence="2">
    <location>
        <begin position="31"/>
        <end position="416"/>
    </location>
</feature>
<feature type="signal peptide" evidence="2">
    <location>
        <begin position="1"/>
        <end position="30"/>
    </location>
</feature>
<dbReference type="EMBL" id="CP012159">
    <property type="protein sequence ID" value="AKT39245.1"/>
    <property type="molecule type" value="Genomic_DNA"/>
</dbReference>
<evidence type="ECO:0000313" key="3">
    <source>
        <dbReference type="EMBL" id="AKT39245.1"/>
    </source>
</evidence>
<name>A0A0K1EEE9_CHOCO</name>